<name>A0A1H6CRH0_9PSEU</name>
<dbReference type="GO" id="GO:0006508">
    <property type="term" value="P:proteolysis"/>
    <property type="evidence" value="ECO:0007669"/>
    <property type="project" value="UniProtKB-KW"/>
</dbReference>
<evidence type="ECO:0000256" key="3">
    <source>
        <dbReference type="ARBA" id="ARBA00022801"/>
    </source>
</evidence>
<protein>
    <submittedName>
        <fullName evidence="9">Subtilase family protein</fullName>
    </submittedName>
</protein>
<keyword evidence="11" id="KW-1185">Reference proteome</keyword>
<keyword evidence="4" id="KW-0720">Serine protease</keyword>
<reference evidence="11 12" key="2">
    <citation type="submission" date="2016-10" db="EMBL/GenBank/DDBJ databases">
        <authorList>
            <person name="Varghese N."/>
            <person name="Submissions S."/>
        </authorList>
    </citation>
    <scope>NUCLEOTIDE SEQUENCE [LARGE SCALE GENOMIC DNA]</scope>
    <source>
        <strain evidence="12">ATCC 20501</strain>
        <strain evidence="10 11">CGMCC 4.3529</strain>
    </source>
</reference>
<dbReference type="PANTHER" id="PTHR43806:SF11">
    <property type="entry name" value="CEREVISIN-RELATED"/>
    <property type="match status" value="1"/>
</dbReference>
<dbReference type="AlphaFoldDB" id="A0A1H6CRH0"/>
<dbReference type="Gene3D" id="3.40.50.200">
    <property type="entry name" value="Peptidase S8/S53 domain"/>
    <property type="match status" value="1"/>
</dbReference>
<organism evidence="9 12">
    <name type="scientific">Saccharopolyspora kobensis</name>
    <dbReference type="NCBI Taxonomy" id="146035"/>
    <lineage>
        <taxon>Bacteria</taxon>
        <taxon>Bacillati</taxon>
        <taxon>Actinomycetota</taxon>
        <taxon>Actinomycetes</taxon>
        <taxon>Pseudonocardiales</taxon>
        <taxon>Pseudonocardiaceae</taxon>
        <taxon>Saccharopolyspora</taxon>
    </lineage>
</organism>
<dbReference type="PROSITE" id="PS51892">
    <property type="entry name" value="SUBTILASE"/>
    <property type="match status" value="1"/>
</dbReference>
<dbReference type="InterPro" id="IPR000209">
    <property type="entry name" value="Peptidase_S8/S53_dom"/>
</dbReference>
<reference evidence="9" key="1">
    <citation type="submission" date="2016-10" db="EMBL/GenBank/DDBJ databases">
        <authorList>
            <person name="de Groot N.N."/>
        </authorList>
    </citation>
    <scope>NUCLEOTIDE SEQUENCE [LARGE SCALE GENOMIC DNA]</scope>
    <source>
        <strain evidence="9">ATCC 20501</strain>
    </source>
</reference>
<dbReference type="EMBL" id="FOME01000002">
    <property type="protein sequence ID" value="SFC96705.1"/>
    <property type="molecule type" value="Genomic_DNA"/>
</dbReference>
<dbReference type="Proteomes" id="UP000236729">
    <property type="component" value="Unassembled WGS sequence"/>
</dbReference>
<dbReference type="InterPro" id="IPR050131">
    <property type="entry name" value="Peptidase_S8_subtilisin-like"/>
</dbReference>
<gene>
    <name evidence="9" type="ORF">SAMN02982929_03455</name>
    <name evidence="10" type="ORF">SAMN05216506_10249</name>
</gene>
<dbReference type="EMBL" id="FNVB01000005">
    <property type="protein sequence ID" value="SEG75478.1"/>
    <property type="molecule type" value="Genomic_DNA"/>
</dbReference>
<accession>A0A1I1NGT2</accession>
<feature type="domain" description="Peptidase S8/S53" evidence="8">
    <location>
        <begin position="117"/>
        <end position="365"/>
    </location>
</feature>
<comment type="caution">
    <text evidence="5">Lacks conserved residue(s) required for the propagation of feature annotation.</text>
</comment>
<sequence>MSSPAPTPALLDRTPGERDATRPQETAERQADPGRNHHCGSRRGGTGSPVPTPALLSRARLIVLAAVLGIAATTTPTTALAQPIGQCTPPSETPVTTASWAQQRMAADRAWPLTRGDVIVGVVDTGVSASAPALSGAVLPGTDLQGGPGNGDCFGRGTFLASLIAARPSSDPHVPFAGVAPDAKIFPVRVSDDPPKIQDHAGLANSIAKGIRAAVDGGARVVAVGLVATLDMPDLRAAIAYASARDVLVVAPAAVPKKGQLAFPARIPGVLAVAPVGPEGPVQSPTYGADPAIAAPAQQLVGVAPQGAGHRLSSGNELAVAYVAGAAALVRAYHPALPAPEVAARLLNAADHPSTPLPNKIIGYGVVDPFAAVTTIPNTDPPATPVPEDLAVPKPAVADPAPTTRALWLAGGITAAALLLAGPVIAAAARRRREN</sequence>
<evidence type="ECO:0000256" key="4">
    <source>
        <dbReference type="ARBA" id="ARBA00022825"/>
    </source>
</evidence>
<dbReference type="PANTHER" id="PTHR43806">
    <property type="entry name" value="PEPTIDASE S8"/>
    <property type="match status" value="1"/>
</dbReference>
<dbReference type="InterPro" id="IPR015500">
    <property type="entry name" value="Peptidase_S8_subtilisin-rel"/>
</dbReference>
<keyword evidence="3" id="KW-0378">Hydrolase</keyword>
<feature type="transmembrane region" description="Helical" evidence="7">
    <location>
        <begin position="406"/>
        <end position="429"/>
    </location>
</feature>
<keyword evidence="7" id="KW-0812">Transmembrane</keyword>
<comment type="similarity">
    <text evidence="1 5">Belongs to the peptidase S8 family.</text>
</comment>
<evidence type="ECO:0000256" key="1">
    <source>
        <dbReference type="ARBA" id="ARBA00011073"/>
    </source>
</evidence>
<evidence type="ECO:0000256" key="6">
    <source>
        <dbReference type="SAM" id="MobiDB-lite"/>
    </source>
</evidence>
<evidence type="ECO:0000313" key="11">
    <source>
        <dbReference type="Proteomes" id="UP000199690"/>
    </source>
</evidence>
<dbReference type="Proteomes" id="UP000199690">
    <property type="component" value="Unassembled WGS sequence"/>
</dbReference>
<dbReference type="PRINTS" id="PR00723">
    <property type="entry name" value="SUBTILISIN"/>
</dbReference>
<dbReference type="InterPro" id="IPR036852">
    <property type="entry name" value="Peptidase_S8/S53_dom_sf"/>
</dbReference>
<keyword evidence="7" id="KW-0472">Membrane</keyword>
<evidence type="ECO:0000256" key="2">
    <source>
        <dbReference type="ARBA" id="ARBA00022670"/>
    </source>
</evidence>
<evidence type="ECO:0000313" key="9">
    <source>
        <dbReference type="EMBL" id="SEG75478.1"/>
    </source>
</evidence>
<dbReference type="Pfam" id="PF00082">
    <property type="entry name" value="Peptidase_S8"/>
    <property type="match status" value="1"/>
</dbReference>
<feature type="compositionally biased region" description="Basic and acidic residues" evidence="6">
    <location>
        <begin position="14"/>
        <end position="35"/>
    </location>
</feature>
<dbReference type="SUPFAM" id="SSF52743">
    <property type="entry name" value="Subtilisin-like"/>
    <property type="match status" value="1"/>
</dbReference>
<keyword evidence="7" id="KW-1133">Transmembrane helix</keyword>
<accession>A0A1H6CRH0</accession>
<evidence type="ECO:0000313" key="12">
    <source>
        <dbReference type="Proteomes" id="UP000236729"/>
    </source>
</evidence>
<evidence type="ECO:0000313" key="10">
    <source>
        <dbReference type="EMBL" id="SFC96705.1"/>
    </source>
</evidence>
<dbReference type="GO" id="GO:0004252">
    <property type="term" value="F:serine-type endopeptidase activity"/>
    <property type="evidence" value="ECO:0007669"/>
    <property type="project" value="InterPro"/>
</dbReference>
<proteinExistence type="inferred from homology"/>
<feature type="region of interest" description="Disordered" evidence="6">
    <location>
        <begin position="1"/>
        <end position="52"/>
    </location>
</feature>
<keyword evidence="2" id="KW-0645">Protease</keyword>
<dbReference type="SMR" id="A0A1H6CRH0"/>
<evidence type="ECO:0000259" key="8">
    <source>
        <dbReference type="Pfam" id="PF00082"/>
    </source>
</evidence>
<evidence type="ECO:0000256" key="7">
    <source>
        <dbReference type="SAM" id="Phobius"/>
    </source>
</evidence>
<evidence type="ECO:0000256" key="5">
    <source>
        <dbReference type="PROSITE-ProRule" id="PRU01240"/>
    </source>
</evidence>